<comment type="caution">
    <text evidence="2">The sequence shown here is derived from an EMBL/GenBank/DDBJ whole genome shotgun (WGS) entry which is preliminary data.</text>
</comment>
<gene>
    <name evidence="2" type="ORF">SPIL2461_LOCUS9642</name>
</gene>
<dbReference type="OrthoDB" id="410350at2759"/>
<evidence type="ECO:0000256" key="1">
    <source>
        <dbReference type="SAM" id="Phobius"/>
    </source>
</evidence>
<name>A0A812QLD2_SYMPI</name>
<keyword evidence="1" id="KW-0812">Transmembrane</keyword>
<proteinExistence type="predicted"/>
<feature type="transmembrane region" description="Helical" evidence="1">
    <location>
        <begin position="80"/>
        <end position="100"/>
    </location>
</feature>
<evidence type="ECO:0000313" key="3">
    <source>
        <dbReference type="Proteomes" id="UP000649617"/>
    </source>
</evidence>
<organism evidence="2 3">
    <name type="scientific">Symbiodinium pilosum</name>
    <name type="common">Dinoflagellate</name>
    <dbReference type="NCBI Taxonomy" id="2952"/>
    <lineage>
        <taxon>Eukaryota</taxon>
        <taxon>Sar</taxon>
        <taxon>Alveolata</taxon>
        <taxon>Dinophyceae</taxon>
        <taxon>Suessiales</taxon>
        <taxon>Symbiodiniaceae</taxon>
        <taxon>Symbiodinium</taxon>
    </lineage>
</organism>
<dbReference type="AlphaFoldDB" id="A0A812QLD2"/>
<protein>
    <submittedName>
        <fullName evidence="2">Uncharacterized protein</fullName>
    </submittedName>
</protein>
<feature type="transmembrane region" description="Helical" evidence="1">
    <location>
        <begin position="112"/>
        <end position="137"/>
    </location>
</feature>
<evidence type="ECO:0000313" key="2">
    <source>
        <dbReference type="EMBL" id="CAE7392789.1"/>
    </source>
</evidence>
<dbReference type="Proteomes" id="UP000649617">
    <property type="component" value="Unassembled WGS sequence"/>
</dbReference>
<accession>A0A812QLD2</accession>
<dbReference type="EMBL" id="CAJNIZ010017036">
    <property type="protein sequence ID" value="CAE7392789.1"/>
    <property type="molecule type" value="Genomic_DNA"/>
</dbReference>
<reference evidence="2" key="1">
    <citation type="submission" date="2021-02" db="EMBL/GenBank/DDBJ databases">
        <authorList>
            <person name="Dougan E. K."/>
            <person name="Rhodes N."/>
            <person name="Thang M."/>
            <person name="Chan C."/>
        </authorList>
    </citation>
    <scope>NUCLEOTIDE SEQUENCE</scope>
</reference>
<feature type="transmembrane region" description="Helical" evidence="1">
    <location>
        <begin position="172"/>
        <end position="194"/>
    </location>
</feature>
<sequence length="276" mass="31089">MNRIAQAMANKSRGPGYLRMRQADATEEFELQHQEFKEHNQIGCLPQALQSAALVSSESMDLQNDPRFFQLNVLDKRLSAVQSLAVVSSLMLTASSHVINMKKELNFQNIEGIMRCLSFFILCIVMFLNLMAVYVGVAQTYHTYRLETAGPTGFEIAASYYLNPNIVTYRHLAVKCLLNGLALFLFSTGLRVAVSFEMETGKEMPKMEEGTAHILGLFVLVVFSGAAAMLTFIHWKHQAIFRTNYEAAKFQEKPFMATVQGIFDSTRRNSHRAPDV</sequence>
<keyword evidence="3" id="KW-1185">Reference proteome</keyword>
<feature type="transmembrane region" description="Helical" evidence="1">
    <location>
        <begin position="214"/>
        <end position="235"/>
    </location>
</feature>
<keyword evidence="1" id="KW-0472">Membrane</keyword>
<keyword evidence="1" id="KW-1133">Transmembrane helix</keyword>